<organism evidence="1 2">
    <name type="scientific">Racocetra persica</name>
    <dbReference type="NCBI Taxonomy" id="160502"/>
    <lineage>
        <taxon>Eukaryota</taxon>
        <taxon>Fungi</taxon>
        <taxon>Fungi incertae sedis</taxon>
        <taxon>Mucoromycota</taxon>
        <taxon>Glomeromycotina</taxon>
        <taxon>Glomeromycetes</taxon>
        <taxon>Diversisporales</taxon>
        <taxon>Gigasporaceae</taxon>
        <taxon>Racocetra</taxon>
    </lineage>
</organism>
<protein>
    <submittedName>
        <fullName evidence="1">14371_t:CDS:1</fullName>
    </submittedName>
</protein>
<comment type="caution">
    <text evidence="1">The sequence shown here is derived from an EMBL/GenBank/DDBJ whole genome shotgun (WGS) entry which is preliminary data.</text>
</comment>
<sequence length="70" mass="8055">YFHPDGHSNAFMVYRKLFVETARSSCYNLAMNIISNIRIPKTVKSVNKSKKYQQLESPISEFQATPNSDL</sequence>
<evidence type="ECO:0000313" key="1">
    <source>
        <dbReference type="EMBL" id="CAG8851309.1"/>
    </source>
</evidence>
<reference evidence="1" key="1">
    <citation type="submission" date="2021-06" db="EMBL/GenBank/DDBJ databases">
        <authorList>
            <person name="Kallberg Y."/>
            <person name="Tangrot J."/>
            <person name="Rosling A."/>
        </authorList>
    </citation>
    <scope>NUCLEOTIDE SEQUENCE</scope>
    <source>
        <strain evidence="1">MA461A</strain>
    </source>
</reference>
<name>A0ACA9SXE2_9GLOM</name>
<accession>A0ACA9SXE2</accession>
<gene>
    <name evidence="1" type="ORF">RPERSI_LOCUS36507</name>
</gene>
<dbReference type="EMBL" id="CAJVQC010175420">
    <property type="protein sequence ID" value="CAG8851309.1"/>
    <property type="molecule type" value="Genomic_DNA"/>
</dbReference>
<keyword evidence="2" id="KW-1185">Reference proteome</keyword>
<feature type="non-terminal residue" evidence="1">
    <location>
        <position position="1"/>
    </location>
</feature>
<evidence type="ECO:0000313" key="2">
    <source>
        <dbReference type="Proteomes" id="UP000789920"/>
    </source>
</evidence>
<dbReference type="Proteomes" id="UP000789920">
    <property type="component" value="Unassembled WGS sequence"/>
</dbReference>
<proteinExistence type="predicted"/>